<dbReference type="HOGENOM" id="CLU_056257_0_1_1"/>
<keyword evidence="1" id="KW-0175">Coiled coil</keyword>
<reference evidence="4" key="3">
    <citation type="submission" date="2015-04" db="UniProtKB">
        <authorList>
            <consortium name="EnsemblPlants"/>
        </authorList>
    </citation>
    <scope>IDENTIFICATION</scope>
</reference>
<dbReference type="AlphaFoldDB" id="A0A0D9UXN0"/>
<accession>A0A0D9UXN0</accession>
<sequence length="287" mass="30313">MALVQVGMGLGRIVLLAGAGLAGSVAIRNGGNLSGILAELQVLRDKDAGGSGGGSTVTDALLKSVQELTVDVRKITSEAAVVYVDAAGKGVASSLVAPAAAAGALGYGYMRWKGISISSVMYVTKQNMANAVARMTKHLEQIQGTLADAKNKLTRRIKHLDDRLDQQRQISEQIRDEVTGARMTLQGIGSEMQKMKEVARGLDGKLDSIEATQNYSLAGVMYLVQFIEQNGGRLPHSVEHLQRTAKLSGFTGDQKQLQGLGQLLAIESGTPLEGHRSTSARLFNAAA</sequence>
<evidence type="ECO:0000259" key="3">
    <source>
        <dbReference type="Pfam" id="PF07889"/>
    </source>
</evidence>
<dbReference type="PANTHER" id="PTHR46667">
    <property type="entry name" value="OS05G0182700 PROTEIN"/>
    <property type="match status" value="1"/>
</dbReference>
<feature type="signal peptide" evidence="2">
    <location>
        <begin position="1"/>
        <end position="26"/>
    </location>
</feature>
<feature type="coiled-coil region" evidence="1">
    <location>
        <begin position="132"/>
        <end position="177"/>
    </location>
</feature>
<dbReference type="InterPro" id="IPR012458">
    <property type="entry name" value="DUF1664"/>
</dbReference>
<dbReference type="STRING" id="77586.A0A0D9UXN0"/>
<dbReference type="eggNOG" id="ENOG502QRN8">
    <property type="taxonomic scope" value="Eukaryota"/>
</dbReference>
<dbReference type="Proteomes" id="UP000032180">
    <property type="component" value="Chromosome 1"/>
</dbReference>
<dbReference type="Pfam" id="PF07889">
    <property type="entry name" value="DUF1664"/>
    <property type="match status" value="1"/>
</dbReference>
<organism evidence="4 5">
    <name type="scientific">Leersia perrieri</name>
    <dbReference type="NCBI Taxonomy" id="77586"/>
    <lineage>
        <taxon>Eukaryota</taxon>
        <taxon>Viridiplantae</taxon>
        <taxon>Streptophyta</taxon>
        <taxon>Embryophyta</taxon>
        <taxon>Tracheophyta</taxon>
        <taxon>Spermatophyta</taxon>
        <taxon>Magnoliopsida</taxon>
        <taxon>Liliopsida</taxon>
        <taxon>Poales</taxon>
        <taxon>Poaceae</taxon>
        <taxon>BOP clade</taxon>
        <taxon>Oryzoideae</taxon>
        <taxon>Oryzeae</taxon>
        <taxon>Oryzinae</taxon>
        <taxon>Leersia</taxon>
    </lineage>
</organism>
<feature type="domain" description="DUF1664" evidence="3">
    <location>
        <begin position="91"/>
        <end position="213"/>
    </location>
</feature>
<protein>
    <recommendedName>
        <fullName evidence="3">DUF1664 domain-containing protein</fullName>
    </recommendedName>
</protein>
<evidence type="ECO:0000313" key="5">
    <source>
        <dbReference type="Proteomes" id="UP000032180"/>
    </source>
</evidence>
<keyword evidence="2" id="KW-0732">Signal</keyword>
<evidence type="ECO:0000313" key="4">
    <source>
        <dbReference type="EnsemblPlants" id="LPERR01G05210.1"/>
    </source>
</evidence>
<feature type="chain" id="PRO_5002346822" description="DUF1664 domain-containing protein" evidence="2">
    <location>
        <begin position="27"/>
        <end position="287"/>
    </location>
</feature>
<evidence type="ECO:0000256" key="1">
    <source>
        <dbReference type="SAM" id="Coils"/>
    </source>
</evidence>
<reference evidence="5" key="2">
    <citation type="submission" date="2013-12" db="EMBL/GenBank/DDBJ databases">
        <authorList>
            <person name="Yu Y."/>
            <person name="Lee S."/>
            <person name="de Baynast K."/>
            <person name="Wissotski M."/>
            <person name="Liu L."/>
            <person name="Talag J."/>
            <person name="Goicoechea J."/>
            <person name="Angelova A."/>
            <person name="Jetty R."/>
            <person name="Kudrna D."/>
            <person name="Golser W."/>
            <person name="Rivera L."/>
            <person name="Zhang J."/>
            <person name="Wing R."/>
        </authorList>
    </citation>
    <scope>NUCLEOTIDE SEQUENCE</scope>
</reference>
<name>A0A0D9UXN0_9ORYZ</name>
<dbReference type="EnsemblPlants" id="LPERR01G05210.1">
    <property type="protein sequence ID" value="LPERR01G05210.1"/>
    <property type="gene ID" value="LPERR01G05210"/>
</dbReference>
<reference evidence="4 5" key="1">
    <citation type="submission" date="2012-08" db="EMBL/GenBank/DDBJ databases">
        <title>Oryza genome evolution.</title>
        <authorList>
            <person name="Wing R.A."/>
        </authorList>
    </citation>
    <scope>NUCLEOTIDE SEQUENCE</scope>
</reference>
<proteinExistence type="predicted"/>
<keyword evidence="5" id="KW-1185">Reference proteome</keyword>
<dbReference type="PANTHER" id="PTHR46667:SF6">
    <property type="entry name" value="OS01G0185100 PROTEIN"/>
    <property type="match status" value="1"/>
</dbReference>
<dbReference type="Gramene" id="LPERR01G05210.1">
    <property type="protein sequence ID" value="LPERR01G05210.1"/>
    <property type="gene ID" value="LPERR01G05210"/>
</dbReference>
<evidence type="ECO:0000256" key="2">
    <source>
        <dbReference type="SAM" id="SignalP"/>
    </source>
</evidence>